<organism evidence="7 8">
    <name type="scientific">Nonlabens marinus S1-08</name>
    <dbReference type="NCBI Taxonomy" id="1454201"/>
    <lineage>
        <taxon>Bacteria</taxon>
        <taxon>Pseudomonadati</taxon>
        <taxon>Bacteroidota</taxon>
        <taxon>Flavobacteriia</taxon>
        <taxon>Flavobacteriales</taxon>
        <taxon>Flavobacteriaceae</taxon>
        <taxon>Nonlabens</taxon>
    </lineage>
</organism>
<dbReference type="InterPro" id="IPR014284">
    <property type="entry name" value="RNA_pol_sigma-70_dom"/>
</dbReference>
<keyword evidence="3" id="KW-0731">Sigma factor</keyword>
<proteinExistence type="inferred from homology"/>
<dbReference type="Pfam" id="PF04542">
    <property type="entry name" value="Sigma70_r2"/>
    <property type="match status" value="1"/>
</dbReference>
<dbReference type="Pfam" id="PF08281">
    <property type="entry name" value="Sigma70_r4_2"/>
    <property type="match status" value="1"/>
</dbReference>
<dbReference type="GO" id="GO:0016987">
    <property type="term" value="F:sigma factor activity"/>
    <property type="evidence" value="ECO:0007669"/>
    <property type="project" value="UniProtKB-KW"/>
</dbReference>
<dbReference type="InterPro" id="IPR039425">
    <property type="entry name" value="RNA_pol_sigma-70-like"/>
</dbReference>
<dbReference type="PANTHER" id="PTHR43133">
    <property type="entry name" value="RNA POLYMERASE ECF-TYPE SIGMA FACTO"/>
    <property type="match status" value="1"/>
</dbReference>
<evidence type="ECO:0000256" key="2">
    <source>
        <dbReference type="ARBA" id="ARBA00023015"/>
    </source>
</evidence>
<dbReference type="EMBL" id="AP014548">
    <property type="protein sequence ID" value="BAO54762.1"/>
    <property type="molecule type" value="Genomic_DNA"/>
</dbReference>
<evidence type="ECO:0000313" key="7">
    <source>
        <dbReference type="EMBL" id="BAO54762.1"/>
    </source>
</evidence>
<dbReference type="InterPro" id="IPR007627">
    <property type="entry name" value="RNA_pol_sigma70_r2"/>
</dbReference>
<evidence type="ECO:0000256" key="3">
    <source>
        <dbReference type="ARBA" id="ARBA00023082"/>
    </source>
</evidence>
<protein>
    <submittedName>
        <fullName evidence="7">RNA polymerase ECF-type sigma factor</fullName>
    </submittedName>
</protein>
<dbReference type="Gene3D" id="1.10.1740.10">
    <property type="match status" value="1"/>
</dbReference>
<dbReference type="SUPFAM" id="SSF88946">
    <property type="entry name" value="Sigma2 domain of RNA polymerase sigma factors"/>
    <property type="match status" value="1"/>
</dbReference>
<dbReference type="InterPro" id="IPR013324">
    <property type="entry name" value="RNA_pol_sigma_r3/r4-like"/>
</dbReference>
<dbReference type="STRING" id="1454201.NMS_0753"/>
<dbReference type="CDD" id="cd06171">
    <property type="entry name" value="Sigma70_r4"/>
    <property type="match status" value="1"/>
</dbReference>
<dbReference type="InterPro" id="IPR013325">
    <property type="entry name" value="RNA_pol_sigma_r2"/>
</dbReference>
<dbReference type="OrthoDB" id="1056775at2"/>
<dbReference type="InterPro" id="IPR036388">
    <property type="entry name" value="WH-like_DNA-bd_sf"/>
</dbReference>
<name>W8VWI4_9FLAO</name>
<dbReference type="Gene3D" id="1.10.10.10">
    <property type="entry name" value="Winged helix-like DNA-binding domain superfamily/Winged helix DNA-binding domain"/>
    <property type="match status" value="1"/>
</dbReference>
<sequence length="181" mass="20932">MVQEQLIQQCKKGDRKAQKELYDRYSNALFGCCLKYAPNYQEAQDVLQDSFITIFKKVGQFKGEGSFEGWLKRIAINTALQQYRGKKVYQLEDHSLIADEVMEVEDADALGMQDLLEMIHQLPDRYRLVFSLYTLDGYGHKEIAEMMEISEGTSKSNLSRARQNLQQMITEWREKNASNAG</sequence>
<evidence type="ECO:0000256" key="1">
    <source>
        <dbReference type="ARBA" id="ARBA00010641"/>
    </source>
</evidence>
<accession>W8VWI4</accession>
<keyword evidence="2" id="KW-0805">Transcription regulation</keyword>
<dbReference type="NCBIfam" id="TIGR02937">
    <property type="entry name" value="sigma70-ECF"/>
    <property type="match status" value="1"/>
</dbReference>
<reference evidence="7 8" key="1">
    <citation type="journal article" date="2014" name="Proc. Natl. Acad. Sci. U.S.A.">
        <title>Functional characterization of flavobacteria rhodopsins reveals a unique class of light-driven chloride pump in bacteria.</title>
        <authorList>
            <person name="Yoshizawa S."/>
            <person name="Kumagai Y."/>
            <person name="Kim H."/>
            <person name="Ogura Y."/>
            <person name="Hayashi T."/>
            <person name="Iwasaki W."/>
            <person name="DeLong E.F."/>
            <person name="Kogure K."/>
        </authorList>
    </citation>
    <scope>NUCLEOTIDE SEQUENCE [LARGE SCALE GENOMIC DNA]</scope>
    <source>
        <strain evidence="7 8">S1-08</strain>
    </source>
</reference>
<evidence type="ECO:0000256" key="4">
    <source>
        <dbReference type="ARBA" id="ARBA00023163"/>
    </source>
</evidence>
<dbReference type="InterPro" id="IPR013249">
    <property type="entry name" value="RNA_pol_sigma70_r4_t2"/>
</dbReference>
<dbReference type="RefSeq" id="WP_041495466.1">
    <property type="nucleotide sequence ID" value="NZ_AP014548.1"/>
</dbReference>
<dbReference type="GO" id="GO:0003677">
    <property type="term" value="F:DNA binding"/>
    <property type="evidence" value="ECO:0007669"/>
    <property type="project" value="InterPro"/>
</dbReference>
<dbReference type="GO" id="GO:0006352">
    <property type="term" value="P:DNA-templated transcription initiation"/>
    <property type="evidence" value="ECO:0007669"/>
    <property type="project" value="InterPro"/>
</dbReference>
<dbReference type="HOGENOM" id="CLU_047691_3_2_10"/>
<comment type="similarity">
    <text evidence="1">Belongs to the sigma-70 factor family. ECF subfamily.</text>
</comment>
<dbReference type="KEGG" id="nmf:NMS_0753"/>
<dbReference type="SUPFAM" id="SSF88659">
    <property type="entry name" value="Sigma3 and sigma4 domains of RNA polymerase sigma factors"/>
    <property type="match status" value="1"/>
</dbReference>
<gene>
    <name evidence="7" type="ORF">NMS_0753</name>
</gene>
<keyword evidence="4" id="KW-0804">Transcription</keyword>
<evidence type="ECO:0000259" key="6">
    <source>
        <dbReference type="Pfam" id="PF08281"/>
    </source>
</evidence>
<dbReference type="AlphaFoldDB" id="W8VWI4"/>
<feature type="domain" description="RNA polymerase sigma-70 region 2" evidence="5">
    <location>
        <begin position="21"/>
        <end position="87"/>
    </location>
</feature>
<dbReference type="PANTHER" id="PTHR43133:SF46">
    <property type="entry name" value="RNA POLYMERASE SIGMA-70 FACTOR ECF SUBFAMILY"/>
    <property type="match status" value="1"/>
</dbReference>
<feature type="domain" description="RNA polymerase sigma factor 70 region 4 type 2" evidence="6">
    <location>
        <begin position="113"/>
        <end position="165"/>
    </location>
</feature>
<keyword evidence="8" id="KW-1185">Reference proteome</keyword>
<dbReference type="Proteomes" id="UP000031760">
    <property type="component" value="Chromosome"/>
</dbReference>
<evidence type="ECO:0000313" key="8">
    <source>
        <dbReference type="Proteomes" id="UP000031760"/>
    </source>
</evidence>
<evidence type="ECO:0000259" key="5">
    <source>
        <dbReference type="Pfam" id="PF04542"/>
    </source>
</evidence>